<dbReference type="EMBL" id="CP025611">
    <property type="protein sequence ID" value="AUN31206.1"/>
    <property type="molecule type" value="Genomic_DNA"/>
</dbReference>
<organism evidence="1 2">
    <name type="scientific">Niveispirillum cyanobacteriorum</name>
    <dbReference type="NCBI Taxonomy" id="1612173"/>
    <lineage>
        <taxon>Bacteria</taxon>
        <taxon>Pseudomonadati</taxon>
        <taxon>Pseudomonadota</taxon>
        <taxon>Alphaproteobacteria</taxon>
        <taxon>Rhodospirillales</taxon>
        <taxon>Azospirillaceae</taxon>
        <taxon>Niveispirillum</taxon>
    </lineage>
</organism>
<dbReference type="KEGG" id="ncb:C0V82_13930"/>
<dbReference type="OrthoDB" id="3781906at2"/>
<evidence type="ECO:0000313" key="2">
    <source>
        <dbReference type="Proteomes" id="UP000234752"/>
    </source>
</evidence>
<dbReference type="Proteomes" id="UP000234752">
    <property type="component" value="Chromosome eg_1"/>
</dbReference>
<gene>
    <name evidence="1" type="ORF">C0V82_13930</name>
</gene>
<accession>A0A2K9NF77</accession>
<proteinExistence type="predicted"/>
<keyword evidence="2" id="KW-1185">Reference proteome</keyword>
<evidence type="ECO:0000313" key="1">
    <source>
        <dbReference type="EMBL" id="AUN31206.1"/>
    </source>
</evidence>
<name>A0A2K9NF77_9PROT</name>
<sequence>MLLACLTLLHVFVLVFWVGGDLGAYYASYAVADPRHPPAARRLAARMISNIDMAPRTSLVLALPTGLTLAVAKVWLELDMVWLILAWVISLIWLAVVWAVHVTEPKPGTALPRADVGLRVVAIIGFAAVGVAALSGFVAVPGFIGLKLILLAAAIGFGLTIRRVLPPFAIAFAKALNNPDDGAAQAVVADLLSDVRRYVVGIWITVSLAGLIGIWQPVI</sequence>
<dbReference type="RefSeq" id="WP_102112815.1">
    <property type="nucleotide sequence ID" value="NZ_BMGN01000014.1"/>
</dbReference>
<reference evidence="1 2" key="1">
    <citation type="submission" date="2017-12" db="EMBL/GenBank/DDBJ databases">
        <title>Genomes of bacteria within cyanobacterial aggregates.</title>
        <authorList>
            <person name="Cai H."/>
        </authorList>
    </citation>
    <scope>NUCLEOTIDE SEQUENCE [LARGE SCALE GENOMIC DNA]</scope>
    <source>
        <strain evidence="1 2">TH16</strain>
    </source>
</reference>
<protein>
    <submittedName>
        <fullName evidence="1">Uncharacterized protein</fullName>
    </submittedName>
</protein>
<dbReference type="AlphaFoldDB" id="A0A2K9NF77"/>